<proteinExistence type="predicted"/>
<organism evidence="2 3">
    <name type="scientific">Tumebacillus permanentifrigoris</name>
    <dbReference type="NCBI Taxonomy" id="378543"/>
    <lineage>
        <taxon>Bacteria</taxon>
        <taxon>Bacillati</taxon>
        <taxon>Bacillota</taxon>
        <taxon>Bacilli</taxon>
        <taxon>Bacillales</taxon>
        <taxon>Alicyclobacillaceae</taxon>
        <taxon>Tumebacillus</taxon>
    </lineage>
</organism>
<dbReference type="Pfam" id="PF10096">
    <property type="entry name" value="DUF2334"/>
    <property type="match status" value="1"/>
</dbReference>
<evidence type="ECO:0000256" key="1">
    <source>
        <dbReference type="ARBA" id="ARBA00022729"/>
    </source>
</evidence>
<keyword evidence="3" id="KW-1185">Reference proteome</keyword>
<sequence length="633" mass="70266">MKKALIRLEDVGPGGEFGTEERLLKLCVVADLLAREGVPFQVAMIPRFVDPSTGYDKSIADRTDPFVRKFLRVIEYLWQRGGSIGMHGYTHQYGKAVSAAGYEFFYSACESDCPPEEPDAAYLEREAFEHSYSSSRMRAGLAAAEHAGVPVDWFEAPHYAAEGNARQVLEGWVGVFFENDPRHAETNRRVLFEDIDTPLYRGAVYVPTPLFYVDGSHPDQDVARMCREIETYSPQDLAGFFFHAFLEFPFIQLEPTAGGKMRVRYDQNSYLHRLIRCFKKQGWTFVPLLSLVPFAPSARKTALFPGADVVVLTADLDGDARSELLFWEQETGNWSMLRARLDGYPNRNLGLGEPQSLLTGWAQGAYWKPFTGDVNGDGRADVIVLDTNRGQWQVALSEGGKLVPAVGDRNFLWLENFAVGADWVPLVGDFNGDGKTDVAGYHRTTGELRVALSTGAHFEEVWVAGNAGTSEMVPHSWLKGWVMGADWTVAAGDFNGDGRADLVAWNARTGDWKVALSDGKRLIPALGHLSPYWRREFGVGDRWQLLIGDVDGDGRDDVVLVDPTQGQWLVARNARDRFVPLDTPFGPWAAGAYAVPFLGTFTADRRVSIGMRQPFLRGGSVDFAVSLIGRKKG</sequence>
<dbReference type="RefSeq" id="WP_170119442.1">
    <property type="nucleotide sequence ID" value="NZ_QGGL01000010.1"/>
</dbReference>
<accession>A0A316D894</accession>
<evidence type="ECO:0000313" key="3">
    <source>
        <dbReference type="Proteomes" id="UP000245634"/>
    </source>
</evidence>
<evidence type="ECO:0000313" key="2">
    <source>
        <dbReference type="EMBL" id="PWK11489.1"/>
    </source>
</evidence>
<gene>
    <name evidence="2" type="ORF">C7459_11017</name>
</gene>
<name>A0A316D894_9BACL</name>
<reference evidence="2 3" key="1">
    <citation type="submission" date="2018-05" db="EMBL/GenBank/DDBJ databases">
        <title>Genomic Encyclopedia of Type Strains, Phase IV (KMG-IV): sequencing the most valuable type-strain genomes for metagenomic binning, comparative biology and taxonomic classification.</title>
        <authorList>
            <person name="Goeker M."/>
        </authorList>
    </citation>
    <scope>NUCLEOTIDE SEQUENCE [LARGE SCALE GENOMIC DNA]</scope>
    <source>
        <strain evidence="2 3">DSM 18773</strain>
    </source>
</reference>
<dbReference type="Pfam" id="PF01839">
    <property type="entry name" value="FG-GAP"/>
    <property type="match status" value="1"/>
</dbReference>
<protein>
    <submittedName>
        <fullName evidence="2">VCBS repeat protein</fullName>
    </submittedName>
</protein>
<dbReference type="AlphaFoldDB" id="A0A316D894"/>
<dbReference type="SUPFAM" id="SSF69318">
    <property type="entry name" value="Integrin alpha N-terminal domain"/>
    <property type="match status" value="1"/>
</dbReference>
<dbReference type="EMBL" id="QGGL01000010">
    <property type="protein sequence ID" value="PWK11489.1"/>
    <property type="molecule type" value="Genomic_DNA"/>
</dbReference>
<dbReference type="InterPro" id="IPR013517">
    <property type="entry name" value="FG-GAP"/>
</dbReference>
<dbReference type="GO" id="GO:0005975">
    <property type="term" value="P:carbohydrate metabolic process"/>
    <property type="evidence" value="ECO:0007669"/>
    <property type="project" value="InterPro"/>
</dbReference>
<keyword evidence="1" id="KW-0732">Signal</keyword>
<dbReference type="Gene3D" id="2.130.10.130">
    <property type="entry name" value="Integrin alpha, N-terminal"/>
    <property type="match status" value="1"/>
</dbReference>
<dbReference type="Pfam" id="PF13517">
    <property type="entry name" value="FG-GAP_3"/>
    <property type="match status" value="1"/>
</dbReference>
<comment type="caution">
    <text evidence="2">The sequence shown here is derived from an EMBL/GenBank/DDBJ whole genome shotgun (WGS) entry which is preliminary data.</text>
</comment>
<dbReference type="InterPro" id="IPR011330">
    <property type="entry name" value="Glyco_hydro/deAcase_b/a-brl"/>
</dbReference>
<dbReference type="SUPFAM" id="SSF88713">
    <property type="entry name" value="Glycoside hydrolase/deacetylase"/>
    <property type="match status" value="1"/>
</dbReference>
<dbReference type="Gene3D" id="3.20.20.370">
    <property type="entry name" value="Glycoside hydrolase/deacetylase"/>
    <property type="match status" value="1"/>
</dbReference>
<dbReference type="Proteomes" id="UP000245634">
    <property type="component" value="Unassembled WGS sequence"/>
</dbReference>
<dbReference type="InterPro" id="IPR018763">
    <property type="entry name" value="DUF2334"/>
</dbReference>
<dbReference type="PANTHER" id="PTHR46580">
    <property type="entry name" value="SENSOR KINASE-RELATED"/>
    <property type="match status" value="1"/>
</dbReference>
<dbReference type="InterPro" id="IPR028994">
    <property type="entry name" value="Integrin_alpha_N"/>
</dbReference>